<name>A0A9P4NLS6_9PEZI</name>
<evidence type="ECO:0000256" key="5">
    <source>
        <dbReference type="SAM" id="MobiDB-lite"/>
    </source>
</evidence>
<feature type="domain" description="Major facilitator superfamily (MFS) profile" evidence="7">
    <location>
        <begin position="96"/>
        <end position="527"/>
    </location>
</feature>
<feature type="transmembrane region" description="Helical" evidence="6">
    <location>
        <begin position="164"/>
        <end position="181"/>
    </location>
</feature>
<feature type="transmembrane region" description="Helical" evidence="6">
    <location>
        <begin position="321"/>
        <end position="348"/>
    </location>
</feature>
<dbReference type="AlphaFoldDB" id="A0A9P4NLS6"/>
<dbReference type="EMBL" id="MU007063">
    <property type="protein sequence ID" value="KAF2426541.1"/>
    <property type="molecule type" value="Genomic_DNA"/>
</dbReference>
<keyword evidence="4 6" id="KW-0472">Membrane</keyword>
<dbReference type="PANTHER" id="PTHR23502:SF47">
    <property type="entry name" value="MAJOR FACILITATOR SUPERFAMILY (MFS) PROFILE DOMAIN-CONTAINING PROTEIN-RELATED"/>
    <property type="match status" value="1"/>
</dbReference>
<accession>A0A9P4NLS6</accession>
<feature type="transmembrane region" description="Helical" evidence="6">
    <location>
        <begin position="96"/>
        <end position="113"/>
    </location>
</feature>
<keyword evidence="3 6" id="KW-1133">Transmembrane helix</keyword>
<protein>
    <submittedName>
        <fullName evidence="8">MFS general substrate transporter</fullName>
    </submittedName>
</protein>
<feature type="transmembrane region" description="Helical" evidence="6">
    <location>
        <begin position="408"/>
        <end position="427"/>
    </location>
</feature>
<evidence type="ECO:0000256" key="1">
    <source>
        <dbReference type="ARBA" id="ARBA00004141"/>
    </source>
</evidence>
<feature type="compositionally biased region" description="Polar residues" evidence="5">
    <location>
        <begin position="46"/>
        <end position="62"/>
    </location>
</feature>
<dbReference type="GO" id="GO:0022857">
    <property type="term" value="F:transmembrane transporter activity"/>
    <property type="evidence" value="ECO:0007669"/>
    <property type="project" value="InterPro"/>
</dbReference>
<dbReference type="GO" id="GO:0005886">
    <property type="term" value="C:plasma membrane"/>
    <property type="evidence" value="ECO:0007669"/>
    <property type="project" value="TreeGrafter"/>
</dbReference>
<keyword evidence="2 6" id="KW-0812">Transmembrane</keyword>
<dbReference type="InterPro" id="IPR020846">
    <property type="entry name" value="MFS_dom"/>
</dbReference>
<dbReference type="PANTHER" id="PTHR23502">
    <property type="entry name" value="MAJOR FACILITATOR SUPERFAMILY"/>
    <property type="match status" value="1"/>
</dbReference>
<evidence type="ECO:0000256" key="2">
    <source>
        <dbReference type="ARBA" id="ARBA00022692"/>
    </source>
</evidence>
<gene>
    <name evidence="8" type="ORF">EJ08DRAFT_689095</name>
</gene>
<dbReference type="Pfam" id="PF07690">
    <property type="entry name" value="MFS_1"/>
    <property type="match status" value="1"/>
</dbReference>
<feature type="compositionally biased region" description="Basic and acidic residues" evidence="5">
    <location>
        <begin position="1"/>
        <end position="11"/>
    </location>
</feature>
<reference evidence="8" key="1">
    <citation type="journal article" date="2020" name="Stud. Mycol.">
        <title>101 Dothideomycetes genomes: a test case for predicting lifestyles and emergence of pathogens.</title>
        <authorList>
            <person name="Haridas S."/>
            <person name="Albert R."/>
            <person name="Binder M."/>
            <person name="Bloem J."/>
            <person name="Labutti K."/>
            <person name="Salamov A."/>
            <person name="Andreopoulos B."/>
            <person name="Baker S."/>
            <person name="Barry K."/>
            <person name="Bills G."/>
            <person name="Bluhm B."/>
            <person name="Cannon C."/>
            <person name="Castanera R."/>
            <person name="Culley D."/>
            <person name="Daum C."/>
            <person name="Ezra D."/>
            <person name="Gonzalez J."/>
            <person name="Henrissat B."/>
            <person name="Kuo A."/>
            <person name="Liang C."/>
            <person name="Lipzen A."/>
            <person name="Lutzoni F."/>
            <person name="Magnuson J."/>
            <person name="Mondo S."/>
            <person name="Nolan M."/>
            <person name="Ohm R."/>
            <person name="Pangilinan J."/>
            <person name="Park H.-J."/>
            <person name="Ramirez L."/>
            <person name="Alfaro M."/>
            <person name="Sun H."/>
            <person name="Tritt A."/>
            <person name="Yoshinaga Y."/>
            <person name="Zwiers L.-H."/>
            <person name="Turgeon B."/>
            <person name="Goodwin S."/>
            <person name="Spatafora J."/>
            <person name="Crous P."/>
            <person name="Grigoriev I."/>
        </authorList>
    </citation>
    <scope>NUCLEOTIDE SEQUENCE</scope>
    <source>
        <strain evidence="8">CBS 130266</strain>
    </source>
</reference>
<evidence type="ECO:0000256" key="3">
    <source>
        <dbReference type="ARBA" id="ARBA00022989"/>
    </source>
</evidence>
<feature type="region of interest" description="Disordered" evidence="5">
    <location>
        <begin position="1"/>
        <end position="85"/>
    </location>
</feature>
<dbReference type="InterPro" id="IPR011701">
    <property type="entry name" value="MFS"/>
</dbReference>
<feature type="transmembrane region" description="Helical" evidence="6">
    <location>
        <begin position="476"/>
        <end position="494"/>
    </location>
</feature>
<comment type="caution">
    <text evidence="8">The sequence shown here is derived from an EMBL/GenBank/DDBJ whole genome shotgun (WGS) entry which is preliminary data.</text>
</comment>
<feature type="transmembrane region" description="Helical" evidence="6">
    <location>
        <begin position="500"/>
        <end position="523"/>
    </location>
</feature>
<keyword evidence="9" id="KW-1185">Reference proteome</keyword>
<feature type="transmembrane region" description="Helical" evidence="6">
    <location>
        <begin position="439"/>
        <end position="464"/>
    </location>
</feature>
<dbReference type="Gene3D" id="1.20.1250.20">
    <property type="entry name" value="MFS general substrate transporter like domains"/>
    <property type="match status" value="1"/>
</dbReference>
<feature type="transmembrane region" description="Helical" evidence="6">
    <location>
        <begin position="221"/>
        <end position="244"/>
    </location>
</feature>
<evidence type="ECO:0000256" key="4">
    <source>
        <dbReference type="ARBA" id="ARBA00023136"/>
    </source>
</evidence>
<dbReference type="InterPro" id="IPR036259">
    <property type="entry name" value="MFS_trans_sf"/>
</dbReference>
<feature type="transmembrane region" description="Helical" evidence="6">
    <location>
        <begin position="133"/>
        <end position="152"/>
    </location>
</feature>
<evidence type="ECO:0000313" key="8">
    <source>
        <dbReference type="EMBL" id="KAF2426541.1"/>
    </source>
</evidence>
<feature type="transmembrane region" description="Helical" evidence="6">
    <location>
        <begin position="193"/>
        <end position="214"/>
    </location>
</feature>
<dbReference type="CDD" id="cd17323">
    <property type="entry name" value="MFS_Tpo1_MDR_like"/>
    <property type="match status" value="1"/>
</dbReference>
<dbReference type="FunFam" id="1.20.1250.20:FF:000011">
    <property type="entry name" value="MFS multidrug transporter, putative"/>
    <property type="match status" value="1"/>
</dbReference>
<organism evidence="8 9">
    <name type="scientific">Tothia fuscella</name>
    <dbReference type="NCBI Taxonomy" id="1048955"/>
    <lineage>
        <taxon>Eukaryota</taxon>
        <taxon>Fungi</taxon>
        <taxon>Dikarya</taxon>
        <taxon>Ascomycota</taxon>
        <taxon>Pezizomycotina</taxon>
        <taxon>Dothideomycetes</taxon>
        <taxon>Pleosporomycetidae</taxon>
        <taxon>Venturiales</taxon>
        <taxon>Cylindrosympodiaceae</taxon>
        <taxon>Tothia</taxon>
    </lineage>
</organism>
<proteinExistence type="predicted"/>
<comment type="subcellular location">
    <subcellularLocation>
        <location evidence="1">Membrane</location>
        <topology evidence="1">Multi-pass membrane protein</topology>
    </subcellularLocation>
</comment>
<feature type="transmembrane region" description="Helical" evidence="6">
    <location>
        <begin position="360"/>
        <end position="387"/>
    </location>
</feature>
<evidence type="ECO:0000256" key="6">
    <source>
        <dbReference type="SAM" id="Phobius"/>
    </source>
</evidence>
<dbReference type="Proteomes" id="UP000800235">
    <property type="component" value="Unassembled WGS sequence"/>
</dbReference>
<sequence>MSQHVDARDSLGCHTPTEQSVEPGTGSLRRNGHQDVASSSKDEDSSLQTSTIDIEKQPTQAETAEDVPPLKDPNLIEWDSPTDPQNPMNFSQRRRWIITASLGAMTFSITFASSVFSQATSVTATLFSVSDEVMILGTSLFVLGFAIGPLIWGPASELYGRKTPLFIGFFLFALFTIPVAVAQDVETIMVCRFFGGVFGSAPLGIGGGILADMWDPVNRGYATVIFSGTTFLGPITGPIAGGFITMSSLTWRWTQYLTAILAFTTGLLGLIVIPETYGPILLQRHAKSLRHSTKIWAIRSKKDEEEVDIKLMLKKYLFRPFAMLALEPILLLFTLYMSLIYGIIYLFFFSYPITFIHQRGWSLGIGALPFLSLAVGMILGILLILYTSKTRFEPALLKTGRVVPEERLIPMIVGGGVFPVGLFWYAWTSDPDMSWVPQVVAGVPIGMGLLTIFMQGLTYLIDVYTVNANSAISANSFVRSFLGAGFPLFANAMYQKLGVAWATSLLGFLALAMFPIPILFFIYGKKIRSLSRYSITKCPHLG</sequence>
<dbReference type="PROSITE" id="PS50850">
    <property type="entry name" value="MFS"/>
    <property type="match status" value="1"/>
</dbReference>
<evidence type="ECO:0000259" key="7">
    <source>
        <dbReference type="PROSITE" id="PS50850"/>
    </source>
</evidence>
<feature type="transmembrane region" description="Helical" evidence="6">
    <location>
        <begin position="256"/>
        <end position="282"/>
    </location>
</feature>
<dbReference type="OrthoDB" id="446368at2759"/>
<dbReference type="SUPFAM" id="SSF103473">
    <property type="entry name" value="MFS general substrate transporter"/>
    <property type="match status" value="1"/>
</dbReference>
<evidence type="ECO:0000313" key="9">
    <source>
        <dbReference type="Proteomes" id="UP000800235"/>
    </source>
</evidence>